<dbReference type="GO" id="GO:0045254">
    <property type="term" value="C:pyruvate dehydrogenase complex"/>
    <property type="evidence" value="ECO:0007669"/>
    <property type="project" value="InterPro"/>
</dbReference>
<dbReference type="InterPro" id="IPR045257">
    <property type="entry name" value="E2/Pdx1"/>
</dbReference>
<dbReference type="GO" id="GO:0006086">
    <property type="term" value="P:pyruvate decarboxylation to acetyl-CoA"/>
    <property type="evidence" value="ECO:0007669"/>
    <property type="project" value="InterPro"/>
</dbReference>
<keyword evidence="2" id="KW-0808">Transferase</keyword>
<keyword evidence="2" id="KW-0012">Acyltransferase</keyword>
<comment type="caution">
    <text evidence="2">The sequence shown here is derived from an EMBL/GenBank/DDBJ whole genome shotgun (WGS) entry which is preliminary data.</text>
</comment>
<protein>
    <submittedName>
        <fullName evidence="2">2-oxoacid dehydrogenases acyltransferase family protein</fullName>
    </submittedName>
</protein>
<name>A0A0F3MAE2_ORITS</name>
<dbReference type="AlphaFoldDB" id="A0A0F3MAE2"/>
<dbReference type="InterPro" id="IPR001078">
    <property type="entry name" value="2-oxoacid_DH_actylTfrase"/>
</dbReference>
<feature type="domain" description="2-oxoacid dehydrogenase acyltransferase catalytic" evidence="1">
    <location>
        <begin position="5"/>
        <end position="101"/>
    </location>
</feature>
<evidence type="ECO:0000313" key="2">
    <source>
        <dbReference type="EMBL" id="KJV52596.1"/>
    </source>
</evidence>
<organism evidence="2 3">
    <name type="scientific">Orientia tsutsugamushi str. Gilliam</name>
    <dbReference type="NCBI Taxonomy" id="1359184"/>
    <lineage>
        <taxon>Bacteria</taxon>
        <taxon>Pseudomonadati</taxon>
        <taxon>Pseudomonadota</taxon>
        <taxon>Alphaproteobacteria</taxon>
        <taxon>Rickettsiales</taxon>
        <taxon>Rickettsiaceae</taxon>
        <taxon>Rickettsieae</taxon>
        <taxon>Orientia</taxon>
    </lineage>
</organism>
<evidence type="ECO:0000313" key="3">
    <source>
        <dbReference type="Proteomes" id="UP000033769"/>
    </source>
</evidence>
<dbReference type="EMBL" id="LANO01000020">
    <property type="protein sequence ID" value="KJV52596.1"/>
    <property type="molecule type" value="Genomic_DNA"/>
</dbReference>
<dbReference type="SUPFAM" id="SSF52777">
    <property type="entry name" value="CoA-dependent acyltransferases"/>
    <property type="match status" value="1"/>
</dbReference>
<dbReference type="PANTHER" id="PTHR23151">
    <property type="entry name" value="DIHYDROLIPOAMIDE ACETYL/SUCCINYL-TRANSFERASE-RELATED"/>
    <property type="match status" value="1"/>
</dbReference>
<dbReference type="Pfam" id="PF00198">
    <property type="entry name" value="2-oxoacid_dh"/>
    <property type="match status" value="1"/>
</dbReference>
<evidence type="ECO:0000259" key="1">
    <source>
        <dbReference type="Pfam" id="PF00198"/>
    </source>
</evidence>
<proteinExistence type="predicted"/>
<accession>A0A0F3MAE2</accession>
<reference evidence="2 3" key="1">
    <citation type="submission" date="2015-02" db="EMBL/GenBank/DDBJ databases">
        <title>Genome Sequencing of Rickettsiales.</title>
        <authorList>
            <person name="Daugherty S.C."/>
            <person name="Su Q."/>
            <person name="Abolude K."/>
            <person name="Beier-Sexton M."/>
            <person name="Carlyon J.A."/>
            <person name="Carter R."/>
            <person name="Day N.P."/>
            <person name="Dumler S.J."/>
            <person name="Dyachenko V."/>
            <person name="Godinez A."/>
            <person name="Kurtti T.J."/>
            <person name="Lichay M."/>
            <person name="Mullins K.E."/>
            <person name="Ott S."/>
            <person name="Pappas-Brown V."/>
            <person name="Paris D.H."/>
            <person name="Patel P."/>
            <person name="Richards A.L."/>
            <person name="Sadzewicz L."/>
            <person name="Sears K."/>
            <person name="Seidman D."/>
            <person name="Sengamalay N."/>
            <person name="Stenos J."/>
            <person name="Tallon L.J."/>
            <person name="Vincent G."/>
            <person name="Fraser C.M."/>
            <person name="Munderloh U."/>
            <person name="Dunning-Hotopp J.C."/>
        </authorList>
    </citation>
    <scope>NUCLEOTIDE SEQUENCE [LARGE SCALE GENOMIC DNA]</scope>
    <source>
        <strain evidence="2 3">Gilliam</strain>
    </source>
</reference>
<sequence length="102" mass="11200">MIMCARANELKPSEFQGSSFTISNLGMYGIKQFNAIINPPQSCILSIGAAIKMPVVVDNQITVARVMDISLSCDHRVVDGIVGAKFLNIFREIIENPMIMLV</sequence>
<dbReference type="PATRIC" id="fig|1359184.3.peg.680"/>
<dbReference type="PANTHER" id="PTHR23151:SF90">
    <property type="entry name" value="DIHYDROLIPOYLLYSINE-RESIDUE ACETYLTRANSFERASE COMPONENT OF PYRUVATE DEHYDROGENASE COMPLEX, MITOCHONDRIAL-RELATED"/>
    <property type="match status" value="1"/>
</dbReference>
<dbReference type="Gene3D" id="3.30.559.10">
    <property type="entry name" value="Chloramphenicol acetyltransferase-like domain"/>
    <property type="match status" value="1"/>
</dbReference>
<dbReference type="GO" id="GO:0016746">
    <property type="term" value="F:acyltransferase activity"/>
    <property type="evidence" value="ECO:0007669"/>
    <property type="project" value="UniProtKB-KW"/>
</dbReference>
<dbReference type="Proteomes" id="UP000033769">
    <property type="component" value="Unassembled WGS sequence"/>
</dbReference>
<gene>
    <name evidence="2" type="ORF">OTSGILL_1383</name>
</gene>
<dbReference type="InterPro" id="IPR023213">
    <property type="entry name" value="CAT-like_dom_sf"/>
</dbReference>